<organism evidence="1 2">
    <name type="scientific">Penicillium chrysogenum</name>
    <name type="common">Penicillium notatum</name>
    <dbReference type="NCBI Taxonomy" id="5076"/>
    <lineage>
        <taxon>Eukaryota</taxon>
        <taxon>Fungi</taxon>
        <taxon>Dikarya</taxon>
        <taxon>Ascomycota</taxon>
        <taxon>Pezizomycotina</taxon>
        <taxon>Eurotiomycetes</taxon>
        <taxon>Eurotiomycetidae</taxon>
        <taxon>Eurotiales</taxon>
        <taxon>Aspergillaceae</taxon>
        <taxon>Penicillium</taxon>
        <taxon>Penicillium chrysogenum species complex</taxon>
    </lineage>
</organism>
<proteinExistence type="predicted"/>
<evidence type="ECO:0000313" key="1">
    <source>
        <dbReference type="EMBL" id="KAJ5282172.1"/>
    </source>
</evidence>
<dbReference type="Proteomes" id="UP001220256">
    <property type="component" value="Unassembled WGS sequence"/>
</dbReference>
<accession>A0ABQ8WTW1</accession>
<comment type="caution">
    <text evidence="1">The sequence shown here is derived from an EMBL/GenBank/DDBJ whole genome shotgun (WGS) entry which is preliminary data.</text>
</comment>
<protein>
    <submittedName>
        <fullName evidence="1">Uncharacterized protein</fullName>
    </submittedName>
</protein>
<keyword evidence="2" id="KW-1185">Reference proteome</keyword>
<sequence length="170" mass="18685">MTASPLAVPRFNAPLIKEALGVEHRDQLCSPAHLNNLILSPHGVDVQLRRFVEVSDINDGSCLVVYRTIRCDDVVVDHKDGERCRNTLVLGLEGFAGQATYGVYQTRLGALWDCSGCVNRNVGESYMENSLICTTGPLIMAHYAPLMWLKGVGGGWRVGWAEEPMGNQNQ</sequence>
<name>A0ABQ8WTW1_PENCH</name>
<evidence type="ECO:0000313" key="2">
    <source>
        <dbReference type="Proteomes" id="UP001220256"/>
    </source>
</evidence>
<dbReference type="EMBL" id="JAPVEB010000001">
    <property type="protein sequence ID" value="KAJ5282172.1"/>
    <property type="molecule type" value="Genomic_DNA"/>
</dbReference>
<reference evidence="1 2" key="1">
    <citation type="journal article" date="2023" name="IMA Fungus">
        <title>Comparative genomic study of the Penicillium genus elucidates a diverse pangenome and 15 lateral gene transfer events.</title>
        <authorList>
            <person name="Petersen C."/>
            <person name="Sorensen T."/>
            <person name="Nielsen M.R."/>
            <person name="Sondergaard T.E."/>
            <person name="Sorensen J.L."/>
            <person name="Fitzpatrick D.A."/>
            <person name="Frisvad J.C."/>
            <person name="Nielsen K.L."/>
        </authorList>
    </citation>
    <scope>NUCLEOTIDE SEQUENCE [LARGE SCALE GENOMIC DNA]</scope>
    <source>
        <strain evidence="1 2">IBT 3361</strain>
    </source>
</reference>
<gene>
    <name evidence="1" type="ORF">N7505_000152</name>
</gene>